<evidence type="ECO:0000313" key="1">
    <source>
        <dbReference type="EMBL" id="MBM6852469.1"/>
    </source>
</evidence>
<accession>A0ABS2FXU2</accession>
<dbReference type="Proteomes" id="UP000719500">
    <property type="component" value="Unassembled WGS sequence"/>
</dbReference>
<proteinExistence type="predicted"/>
<dbReference type="Gene3D" id="3.40.50.1860">
    <property type="match status" value="1"/>
</dbReference>
<dbReference type="InterPro" id="IPR001920">
    <property type="entry name" value="Asp/Glu_race"/>
</dbReference>
<evidence type="ECO:0000313" key="2">
    <source>
        <dbReference type="Proteomes" id="UP000719500"/>
    </source>
</evidence>
<comment type="caution">
    <text evidence="1">The sequence shown here is derived from an EMBL/GenBank/DDBJ whole genome shotgun (WGS) entry which is preliminary data.</text>
</comment>
<dbReference type="InterPro" id="IPR015942">
    <property type="entry name" value="Asp/Glu/hydantoin_racemase"/>
</dbReference>
<reference evidence="1 2" key="1">
    <citation type="journal article" date="2021" name="Sci. Rep.">
        <title>The distribution of antibiotic resistance genes in chicken gut microbiota commensals.</title>
        <authorList>
            <person name="Juricova H."/>
            <person name="Matiasovicova J."/>
            <person name="Kubasova T."/>
            <person name="Cejkova D."/>
            <person name="Rychlik I."/>
        </authorList>
    </citation>
    <scope>NUCLEOTIDE SEQUENCE [LARGE SCALE GENOMIC DNA]</scope>
    <source>
        <strain evidence="1 2">An411</strain>
    </source>
</reference>
<organism evidence="1 2">
    <name type="scientific">Oscillibacter valericigenes</name>
    <dbReference type="NCBI Taxonomy" id="351091"/>
    <lineage>
        <taxon>Bacteria</taxon>
        <taxon>Bacillati</taxon>
        <taxon>Bacillota</taxon>
        <taxon>Clostridia</taxon>
        <taxon>Eubacteriales</taxon>
        <taxon>Oscillospiraceae</taxon>
        <taxon>Oscillibacter</taxon>
    </lineage>
</organism>
<protein>
    <submittedName>
        <fullName evidence="1">Aspartate/glutamate racemase family protein</fullName>
    </submittedName>
</protein>
<dbReference type="SUPFAM" id="SSF53681">
    <property type="entry name" value="Aspartate/glutamate racemase"/>
    <property type="match status" value="1"/>
</dbReference>
<dbReference type="EMBL" id="JACSNX010000038">
    <property type="protein sequence ID" value="MBM6852469.1"/>
    <property type="molecule type" value="Genomic_DNA"/>
</dbReference>
<keyword evidence="2" id="KW-1185">Reference proteome</keyword>
<sequence>MDGPIAVLAGTPVDTRMGVEYLTDRGLPGLAFPVSDGPREQTAFQHAPAEEKQRRAREILEAAGSQGCRRAFVYCNSLSGAVDFPALAEETGLRIVTPLDVYRLLAPRYHRLAVIAANAQGLSGIEGVLLQANPQLDLLGACSLPVVLSVEAATEPSRLVEQHHLMDLAAWFAGCGAEALVLGCTHFPHFKDALAERTALPLVDPAEEMVRMLLA</sequence>
<dbReference type="RefSeq" id="WP_204805783.1">
    <property type="nucleotide sequence ID" value="NZ_JACSNS010000031.1"/>
</dbReference>
<name>A0ABS2FXU2_9FIRM</name>
<dbReference type="Pfam" id="PF01177">
    <property type="entry name" value="Asp_Glu_race"/>
    <property type="match status" value="1"/>
</dbReference>
<gene>
    <name evidence="1" type="ORF">H9X91_13615</name>
</gene>